<dbReference type="VEuPathDB" id="GiardiaDB:SS50377_21913"/>
<reference evidence="3" key="2">
    <citation type="submission" date="2020-12" db="EMBL/GenBank/DDBJ databases">
        <title>New Spironucleus salmonicida genome in near-complete chromosomes.</title>
        <authorList>
            <person name="Xu F."/>
            <person name="Kurt Z."/>
            <person name="Jimenez-Gonzalez A."/>
            <person name="Astvaldsson A."/>
            <person name="Andersson J.O."/>
            <person name="Svard S.G."/>
        </authorList>
    </citation>
    <scope>NUCLEOTIDE SEQUENCE</scope>
    <source>
        <strain evidence="3">ATCC 50377</strain>
    </source>
</reference>
<organism evidence="2">
    <name type="scientific">Spironucleus salmonicida</name>
    <dbReference type="NCBI Taxonomy" id="348837"/>
    <lineage>
        <taxon>Eukaryota</taxon>
        <taxon>Metamonada</taxon>
        <taxon>Diplomonadida</taxon>
        <taxon>Hexamitidae</taxon>
        <taxon>Hexamitinae</taxon>
        <taxon>Spironucleus</taxon>
    </lineage>
</organism>
<evidence type="ECO:0000313" key="4">
    <source>
        <dbReference type="Proteomes" id="UP000018208"/>
    </source>
</evidence>
<protein>
    <submittedName>
        <fullName evidence="2">Uncharacterized protein</fullName>
    </submittedName>
</protein>
<accession>V6LJB0</accession>
<dbReference type="EMBL" id="KI546116">
    <property type="protein sequence ID" value="EST44453.1"/>
    <property type="molecule type" value="Genomic_DNA"/>
</dbReference>
<evidence type="ECO:0000313" key="2">
    <source>
        <dbReference type="EMBL" id="EST44453.1"/>
    </source>
</evidence>
<name>V6LJB0_9EUKA</name>
<gene>
    <name evidence="2" type="ORF">SS50377_15761</name>
    <name evidence="3" type="ORF">SS50377_21913</name>
</gene>
<dbReference type="Proteomes" id="UP000018208">
    <property type="component" value="Unassembled WGS sequence"/>
</dbReference>
<reference evidence="2 3" key="1">
    <citation type="journal article" date="2014" name="PLoS Genet.">
        <title>The Genome of Spironucleus salmonicida Highlights a Fish Pathogen Adapted to Fluctuating Environments.</title>
        <authorList>
            <person name="Xu F."/>
            <person name="Jerlstrom-Hultqvist J."/>
            <person name="Einarsson E."/>
            <person name="Astvaldsson A."/>
            <person name="Svard S.G."/>
            <person name="Andersson J.O."/>
        </authorList>
    </citation>
    <scope>NUCLEOTIDE SEQUENCE</scope>
    <source>
        <strain evidence="3">ATCC 50377</strain>
    </source>
</reference>
<dbReference type="AlphaFoldDB" id="V6LJB0"/>
<keyword evidence="4" id="KW-1185">Reference proteome</keyword>
<evidence type="ECO:0000256" key="1">
    <source>
        <dbReference type="SAM" id="MobiDB-lite"/>
    </source>
</evidence>
<dbReference type="EMBL" id="AUWU02000002">
    <property type="protein sequence ID" value="KAH0576350.1"/>
    <property type="molecule type" value="Genomic_DNA"/>
</dbReference>
<feature type="region of interest" description="Disordered" evidence="1">
    <location>
        <begin position="355"/>
        <end position="392"/>
    </location>
</feature>
<feature type="compositionally biased region" description="Low complexity" evidence="1">
    <location>
        <begin position="362"/>
        <end position="383"/>
    </location>
</feature>
<evidence type="ECO:0000313" key="3">
    <source>
        <dbReference type="EMBL" id="KAH0576350.1"/>
    </source>
</evidence>
<proteinExistence type="predicted"/>
<sequence length="761" mass="86938">MQSTTLIQQHQLLQLKLNVVTATDNISLEEARMKRRSYQELLGTQFGVQLGDGEVLNRQSLSKLSSHELSQLLYKLIQQKVSNMGCSDLDSLLTSSICRSKDLLNADKQVEGSLRLAQKINIKQKKSTPINQNIDQNRIKTSVIADEKILHIIGSAISSIDIEDEEIQQIIEKHAIYSKQQQNTPISYLYKPDTQKLQCESQINQIINKTNEKCKNLDSQKLTLSKLGLTQNKNQNITSPSKDLGEVVLRKAKISQNQLQSVLKENNQEDNIYQQNLDLQAIEKSFSLLNQSMTSQSDESTSYFSQSFIGRKTELVYNSLTNGGVQNSEQYNSKQQKNSIQQSPQQLLQSNLYQTRDHQEDGQQQLQQGISQQQKFQKQQLQSEENDQEPLQLQNQQNKIIIPQSTEQQQLTISSNIMHKNQSDYSFKSNSIKDDKYLNQENIDQKIQSNVQKFLYQNLDQTVLNSPKVDVFGQIIQRKSIGQNFEEEKSQKQYLNSQLNTILMGKQPLKSEENNQIIKQQQETDNFKTNQQETQYKQEESIGIEQCKDIMCKSQRLLSNSSSGENNTGVNQSLLSDNSSILSQGQSRRNRSSLQLVQTAKDIDEDDNLQNQQQQILQQGNSSNFENSYIAIGNNDVLQQKMTRFNNEVPSSPKIDVFGQTIQLSPQNASVSSQNSSSQFKTIMLTPSPQKNHQRILNSPLITSIQTETLHKNQMNFAKIDQKYDKDQIKNVMSRLSSNQTVFEQDQLVKIYLDQIGDSKK</sequence>